<evidence type="ECO:0000313" key="3">
    <source>
        <dbReference type="EMBL" id="PDW01057.1"/>
    </source>
</evidence>
<dbReference type="EMBL" id="LYXE01000015">
    <property type="protein sequence ID" value="PDW01057.1"/>
    <property type="molecule type" value="Genomic_DNA"/>
</dbReference>
<comment type="caution">
    <text evidence="3">The sequence shown here is derived from an EMBL/GenBank/DDBJ whole genome shotgun (WGS) entry which is preliminary data.</text>
</comment>
<dbReference type="SMART" id="SM00855">
    <property type="entry name" value="PGAM"/>
    <property type="match status" value="1"/>
</dbReference>
<evidence type="ECO:0000256" key="1">
    <source>
        <dbReference type="PIRSR" id="PIRSR613078-1"/>
    </source>
</evidence>
<evidence type="ECO:0000256" key="2">
    <source>
        <dbReference type="PIRSR" id="PIRSR613078-2"/>
    </source>
</evidence>
<reference evidence="3 4" key="1">
    <citation type="submission" date="2016-05" db="EMBL/GenBank/DDBJ databases">
        <authorList>
            <person name="Lavstsen T."/>
            <person name="Jespersen J.S."/>
        </authorList>
    </citation>
    <scope>NUCLEOTIDE SEQUENCE [LARGE SCALE GENOMIC DNA]</scope>
    <source>
        <strain evidence="3 4">B7-9</strain>
    </source>
</reference>
<accession>A0A2H3L7E4</accession>
<dbReference type="PANTHER" id="PTHR48100:SF62">
    <property type="entry name" value="GLUCOSYL-3-PHOSPHOGLYCERATE PHOSPHATASE"/>
    <property type="match status" value="1"/>
</dbReference>
<dbReference type="RefSeq" id="WP_097650539.1">
    <property type="nucleotide sequence ID" value="NZ_LYXE01000015.1"/>
</dbReference>
<dbReference type="OrthoDB" id="9783269at2"/>
<proteinExistence type="predicted"/>
<feature type="binding site" evidence="2">
    <location>
        <begin position="9"/>
        <end position="16"/>
    </location>
    <ligand>
        <name>substrate</name>
    </ligand>
</feature>
<name>A0A2H3L7E4_9CHLR</name>
<dbReference type="GO" id="GO:0005737">
    <property type="term" value="C:cytoplasm"/>
    <property type="evidence" value="ECO:0007669"/>
    <property type="project" value="TreeGrafter"/>
</dbReference>
<organism evidence="3 4">
    <name type="scientific">Candidatus Chloroploca asiatica</name>
    <dbReference type="NCBI Taxonomy" id="1506545"/>
    <lineage>
        <taxon>Bacteria</taxon>
        <taxon>Bacillati</taxon>
        <taxon>Chloroflexota</taxon>
        <taxon>Chloroflexia</taxon>
        <taxon>Chloroflexales</taxon>
        <taxon>Chloroflexineae</taxon>
        <taxon>Oscillochloridaceae</taxon>
        <taxon>Candidatus Chloroploca</taxon>
    </lineage>
</organism>
<dbReference type="Gene3D" id="3.40.50.1240">
    <property type="entry name" value="Phosphoglycerate mutase-like"/>
    <property type="match status" value="1"/>
</dbReference>
<dbReference type="GO" id="GO:0016791">
    <property type="term" value="F:phosphatase activity"/>
    <property type="evidence" value="ECO:0007669"/>
    <property type="project" value="TreeGrafter"/>
</dbReference>
<feature type="binding site" evidence="2">
    <location>
        <position position="59"/>
    </location>
    <ligand>
        <name>substrate</name>
    </ligand>
</feature>
<gene>
    <name evidence="3" type="ORF">A9Q02_07825</name>
</gene>
<feature type="active site" description="Tele-phosphohistidine intermediate" evidence="1">
    <location>
        <position position="10"/>
    </location>
</feature>
<sequence length="207" mass="23315">MRTSIWFVRHGQTQFNLERRYQSWSNSPLTAYGHRQSRAVALRLRRIPFDVALVSPAERTQRTAQAILAGRRGVTVRLDQNWAESHHGRWEGLTYREVLQQFPDEARARWSAGINGRAEGGESLAEVYARVASAWRALLRDHPGGRILVVTHATPIQLVLCECFGLAPGSHWHWRIDTGSLTSLDAYAAGVILRMVNHVPPLPPVEA</sequence>
<dbReference type="SUPFAM" id="SSF53254">
    <property type="entry name" value="Phosphoglycerate mutase-like"/>
    <property type="match status" value="1"/>
</dbReference>
<dbReference type="Pfam" id="PF00300">
    <property type="entry name" value="His_Phos_1"/>
    <property type="match status" value="1"/>
</dbReference>
<dbReference type="Proteomes" id="UP000220922">
    <property type="component" value="Unassembled WGS sequence"/>
</dbReference>
<dbReference type="AlphaFoldDB" id="A0A2H3L7E4"/>
<dbReference type="InterPro" id="IPR029033">
    <property type="entry name" value="His_PPase_superfam"/>
</dbReference>
<dbReference type="InterPro" id="IPR013078">
    <property type="entry name" value="His_Pase_superF_clade-1"/>
</dbReference>
<dbReference type="PANTHER" id="PTHR48100">
    <property type="entry name" value="BROAD-SPECIFICITY PHOSPHATASE YOR283W-RELATED"/>
    <property type="match status" value="1"/>
</dbReference>
<protein>
    <submittedName>
        <fullName evidence="3">Phosphoglycerate mutase</fullName>
    </submittedName>
</protein>
<dbReference type="InterPro" id="IPR050275">
    <property type="entry name" value="PGM_Phosphatase"/>
</dbReference>
<keyword evidence="4" id="KW-1185">Reference proteome</keyword>
<feature type="active site" description="Proton donor/acceptor" evidence="1">
    <location>
        <position position="84"/>
    </location>
</feature>
<dbReference type="CDD" id="cd07067">
    <property type="entry name" value="HP_PGM_like"/>
    <property type="match status" value="1"/>
</dbReference>
<evidence type="ECO:0000313" key="4">
    <source>
        <dbReference type="Proteomes" id="UP000220922"/>
    </source>
</evidence>